<dbReference type="Pfam" id="PF08416">
    <property type="entry name" value="PTB"/>
    <property type="match status" value="2"/>
</dbReference>
<reference evidence="2" key="1">
    <citation type="journal article" date="2004" name="Nature">
        <title>Genome duplication in the teleost fish Tetraodon nigroviridis reveals the early vertebrate proto-karyotype.</title>
        <authorList>
            <person name="Jaillon O."/>
            <person name="Aury J.-M."/>
            <person name="Brunet F."/>
            <person name="Petit J.-L."/>
            <person name="Stange-Thomann N."/>
            <person name="Mauceli E."/>
            <person name="Bouneau L."/>
            <person name="Fischer C."/>
            <person name="Ozouf-Costaz C."/>
            <person name="Bernot A."/>
            <person name="Nicaud S."/>
            <person name="Jaffe D."/>
            <person name="Fisher S."/>
            <person name="Lutfalla G."/>
            <person name="Dossat C."/>
            <person name="Segurens B."/>
            <person name="Dasilva C."/>
            <person name="Salanoubat M."/>
            <person name="Levy M."/>
            <person name="Boudet N."/>
            <person name="Castellano S."/>
            <person name="Anthouard V."/>
            <person name="Jubin C."/>
            <person name="Castelli V."/>
            <person name="Katinka M."/>
            <person name="Vacherie B."/>
            <person name="Biemont C."/>
            <person name="Skalli Z."/>
            <person name="Cattolico L."/>
            <person name="Poulain J."/>
            <person name="De Berardinis V."/>
            <person name="Cruaud C."/>
            <person name="Duprat S."/>
            <person name="Brottier P."/>
            <person name="Coutanceau J.-P."/>
            <person name="Gouzy J."/>
            <person name="Parra G."/>
            <person name="Lardier G."/>
            <person name="Chapple C."/>
            <person name="McKernan K.J."/>
            <person name="McEwan P."/>
            <person name="Bosak S."/>
            <person name="Kellis M."/>
            <person name="Volff J.-N."/>
            <person name="Guigo R."/>
            <person name="Zody M.C."/>
            <person name="Mesirov J."/>
            <person name="Lindblad-Toh K."/>
            <person name="Birren B."/>
            <person name="Nusbaum C."/>
            <person name="Kahn D."/>
            <person name="Robinson-Rechavi M."/>
            <person name="Laudet V."/>
            <person name="Schachter V."/>
            <person name="Quetier F."/>
            <person name="Saurin W."/>
            <person name="Scarpelli C."/>
            <person name="Wincker P."/>
            <person name="Lander E.S."/>
            <person name="Weissenbach J."/>
            <person name="Roest Crollius H."/>
        </authorList>
    </citation>
    <scope>NUCLEOTIDE SEQUENCE [LARGE SCALE GENOMIC DNA]</scope>
</reference>
<dbReference type="AlphaFoldDB" id="Q4ST08"/>
<dbReference type="InterPro" id="IPR011993">
    <property type="entry name" value="PH-like_dom_sf"/>
</dbReference>
<dbReference type="InterPro" id="IPR033929">
    <property type="entry name" value="Tensin_PTB"/>
</dbReference>
<feature type="non-terminal residue" evidence="2">
    <location>
        <position position="163"/>
    </location>
</feature>
<sequence>STAADILKQGAACNVLYLNSVETESLTGPKAVSKATKYTLSLNPRPAATVVHFKVSAQGITLTDNKRSIFFNQAKIIYEVFKCANAIRLFFRRHYPISSVTFSSLDPQDQRWISSDSTPSKIFGFVARRTGSSTENVCHLFAEMDPEQPAVAIVNFINKVMLG</sequence>
<protein>
    <submittedName>
        <fullName evidence="2">(spotted green pufferfish) hypothetical protein</fullName>
    </submittedName>
</protein>
<dbReference type="InterPro" id="IPR013625">
    <property type="entry name" value="PTB"/>
</dbReference>
<evidence type="ECO:0000313" key="2">
    <source>
        <dbReference type="EMBL" id="CAF96224.1"/>
    </source>
</evidence>
<feature type="domain" description="PID" evidence="1">
    <location>
        <begin position="8"/>
        <end position="162"/>
    </location>
</feature>
<dbReference type="GO" id="GO:0004725">
    <property type="term" value="F:protein tyrosine phosphatase activity"/>
    <property type="evidence" value="ECO:0007669"/>
    <property type="project" value="TreeGrafter"/>
</dbReference>
<dbReference type="PANTHER" id="PTHR45734:SF12">
    <property type="entry name" value="TENSIN-2 ISOFORM X1"/>
    <property type="match status" value="1"/>
</dbReference>
<accession>Q4ST08</accession>
<dbReference type="CDD" id="cd01213">
    <property type="entry name" value="PTB_tensin"/>
    <property type="match status" value="1"/>
</dbReference>
<dbReference type="KEGG" id="tng:GSTEN00013179G001"/>
<dbReference type="SMART" id="SM00462">
    <property type="entry name" value="PTB"/>
    <property type="match status" value="1"/>
</dbReference>
<proteinExistence type="predicted"/>
<feature type="non-terminal residue" evidence="2">
    <location>
        <position position="1"/>
    </location>
</feature>
<gene>
    <name evidence="2" type="ORF">GSTENG00013179001</name>
</gene>
<dbReference type="GO" id="GO:0005925">
    <property type="term" value="C:focal adhesion"/>
    <property type="evidence" value="ECO:0007669"/>
    <property type="project" value="TreeGrafter"/>
</dbReference>
<evidence type="ECO:0000259" key="1">
    <source>
        <dbReference type="SMART" id="SM00462"/>
    </source>
</evidence>
<reference evidence="2" key="2">
    <citation type="submission" date="2004-02" db="EMBL/GenBank/DDBJ databases">
        <authorList>
            <consortium name="Genoscope"/>
            <consortium name="Whitehead Institute Centre for Genome Research"/>
        </authorList>
    </citation>
    <scope>NUCLEOTIDE SEQUENCE</scope>
</reference>
<organism evidence="2">
    <name type="scientific">Tetraodon nigroviridis</name>
    <name type="common">Spotted green pufferfish</name>
    <name type="synonym">Chelonodon nigroviridis</name>
    <dbReference type="NCBI Taxonomy" id="99883"/>
    <lineage>
        <taxon>Eukaryota</taxon>
        <taxon>Metazoa</taxon>
        <taxon>Chordata</taxon>
        <taxon>Craniata</taxon>
        <taxon>Vertebrata</taxon>
        <taxon>Euteleostomi</taxon>
        <taxon>Actinopterygii</taxon>
        <taxon>Neopterygii</taxon>
        <taxon>Teleostei</taxon>
        <taxon>Neoteleostei</taxon>
        <taxon>Acanthomorphata</taxon>
        <taxon>Eupercaria</taxon>
        <taxon>Tetraodontiformes</taxon>
        <taxon>Tetradontoidea</taxon>
        <taxon>Tetraodontidae</taxon>
        <taxon>Tetraodon</taxon>
    </lineage>
</organism>
<dbReference type="Gene3D" id="2.30.29.30">
    <property type="entry name" value="Pleckstrin-homology domain (PH domain)/Phosphotyrosine-binding domain (PTB)"/>
    <property type="match status" value="1"/>
</dbReference>
<dbReference type="InterPro" id="IPR006020">
    <property type="entry name" value="PTB/PI_dom"/>
</dbReference>
<name>Q4ST08_TETNG</name>
<dbReference type="InterPro" id="IPR051484">
    <property type="entry name" value="Tensin_PTEN_phosphatase"/>
</dbReference>
<dbReference type="EMBL" id="CAAE01014333">
    <property type="protein sequence ID" value="CAF96224.1"/>
    <property type="molecule type" value="Genomic_DNA"/>
</dbReference>
<dbReference type="PANTHER" id="PTHR45734">
    <property type="entry name" value="TENSIN"/>
    <property type="match status" value="1"/>
</dbReference>
<comment type="caution">
    <text evidence="2">The sequence shown here is derived from an EMBL/GenBank/DDBJ whole genome shotgun (WGS) entry which is preliminary data.</text>
</comment>
<dbReference type="OrthoDB" id="6273691at2759"/>
<dbReference type="SUPFAM" id="SSF50729">
    <property type="entry name" value="PH domain-like"/>
    <property type="match status" value="1"/>
</dbReference>